<protein>
    <submittedName>
        <fullName evidence="1">Uncharacterized protein</fullName>
    </submittedName>
</protein>
<evidence type="ECO:0000313" key="1">
    <source>
        <dbReference type="EMBL" id="KAF7326756.1"/>
    </source>
</evidence>
<dbReference type="OrthoDB" id="2121828at2759"/>
<dbReference type="AlphaFoldDB" id="A0A8H6U1P3"/>
<organism evidence="1 2">
    <name type="scientific">Mycena venus</name>
    <dbReference type="NCBI Taxonomy" id="2733690"/>
    <lineage>
        <taxon>Eukaryota</taxon>
        <taxon>Fungi</taxon>
        <taxon>Dikarya</taxon>
        <taxon>Basidiomycota</taxon>
        <taxon>Agaricomycotina</taxon>
        <taxon>Agaricomycetes</taxon>
        <taxon>Agaricomycetidae</taxon>
        <taxon>Agaricales</taxon>
        <taxon>Marasmiineae</taxon>
        <taxon>Mycenaceae</taxon>
        <taxon>Mycena</taxon>
    </lineage>
</organism>
<proteinExistence type="predicted"/>
<name>A0A8H6U1P3_9AGAR</name>
<comment type="caution">
    <text evidence="1">The sequence shown here is derived from an EMBL/GenBank/DDBJ whole genome shotgun (WGS) entry which is preliminary data.</text>
</comment>
<dbReference type="EMBL" id="JACAZI010000040">
    <property type="protein sequence ID" value="KAF7326756.1"/>
    <property type="molecule type" value="Genomic_DNA"/>
</dbReference>
<sequence>MPSSLSSQSKCALCESVRLSRPSATTSTIRMYGKMGTEANEIYVAFTPQPGPIDDLRLDGARCTLGRGAAMLAM</sequence>
<dbReference type="Proteomes" id="UP000620124">
    <property type="component" value="Unassembled WGS sequence"/>
</dbReference>
<keyword evidence="2" id="KW-1185">Reference proteome</keyword>
<accession>A0A8H6U1P3</accession>
<gene>
    <name evidence="1" type="ORF">MVEN_02594600</name>
</gene>
<evidence type="ECO:0000313" key="2">
    <source>
        <dbReference type="Proteomes" id="UP000620124"/>
    </source>
</evidence>
<reference evidence="1" key="1">
    <citation type="submission" date="2020-05" db="EMBL/GenBank/DDBJ databases">
        <title>Mycena genomes resolve the evolution of fungal bioluminescence.</title>
        <authorList>
            <person name="Tsai I.J."/>
        </authorList>
    </citation>
    <scope>NUCLEOTIDE SEQUENCE</scope>
    <source>
        <strain evidence="1">CCC161011</strain>
    </source>
</reference>